<feature type="region of interest" description="Disordered" evidence="10">
    <location>
        <begin position="1"/>
        <end position="21"/>
    </location>
</feature>
<feature type="compositionally biased region" description="Polar residues" evidence="10">
    <location>
        <begin position="135"/>
        <end position="146"/>
    </location>
</feature>
<evidence type="ECO:0000259" key="11">
    <source>
        <dbReference type="Pfam" id="PF10512"/>
    </source>
</evidence>
<evidence type="ECO:0000256" key="10">
    <source>
        <dbReference type="SAM" id="MobiDB-lite"/>
    </source>
</evidence>
<sequence>MVRPKTSRNGNSKRNRTSYQEEKVNAKLRDYDILADSLVANLEAIFNDKIEEMSRAFKMEKTRLPKHVLQMRMGDLRLIGASTFADLDKVTVEPPSDTMSSLGSSSQLSHSYNNNTGSKGEKKQSRADEGYLTEDSATSNRNSDLLSSAKARPYGPLASAMKNRRRSKSVSSNSTPSKQQSSLLFSIKSKKTFGGSQSLYADSNRLSRSKFRTPVPGSRLKQTVSADRGMTLITPKVQPNTPMAMMRHARLGESIYSITGSPVITAAMVEEMANVNIPIQNGILSLRPTEMDSIDTGLVQKIDSDTLEHLKKLQMNLNKIMQMAEGNNFQKK</sequence>
<dbReference type="GeneID" id="109410100"/>
<dbReference type="PANTHER" id="PTHR16040">
    <property type="entry name" value="AUSTRALIN, ISOFORM A-RELATED"/>
    <property type="match status" value="1"/>
</dbReference>
<evidence type="ECO:0000313" key="13">
    <source>
        <dbReference type="Proteomes" id="UP000069940"/>
    </source>
</evidence>
<dbReference type="Gene3D" id="6.10.250.1900">
    <property type="match status" value="1"/>
</dbReference>
<keyword evidence="13" id="KW-1185">Reference proteome</keyword>
<keyword evidence="7" id="KW-0539">Nucleus</keyword>
<name>A0ABM1Y4C1_AEDAL</name>
<evidence type="ECO:0000256" key="1">
    <source>
        <dbReference type="ARBA" id="ARBA00004123"/>
    </source>
</evidence>
<reference evidence="13" key="1">
    <citation type="journal article" date="2015" name="Proc. Natl. Acad. Sci. U.S.A.">
        <title>Genome sequence of the Asian Tiger mosquito, Aedes albopictus, reveals insights into its biology, genetics, and evolution.</title>
        <authorList>
            <person name="Chen X.G."/>
            <person name="Jiang X."/>
            <person name="Gu J."/>
            <person name="Xu M."/>
            <person name="Wu Y."/>
            <person name="Deng Y."/>
            <person name="Zhang C."/>
            <person name="Bonizzoni M."/>
            <person name="Dermauw W."/>
            <person name="Vontas J."/>
            <person name="Armbruster P."/>
            <person name="Huang X."/>
            <person name="Yang Y."/>
            <person name="Zhang H."/>
            <person name="He W."/>
            <person name="Peng H."/>
            <person name="Liu Y."/>
            <person name="Wu K."/>
            <person name="Chen J."/>
            <person name="Lirakis M."/>
            <person name="Topalis P."/>
            <person name="Van Leeuwen T."/>
            <person name="Hall A.B."/>
            <person name="Jiang X."/>
            <person name="Thorpe C."/>
            <person name="Mueller R.L."/>
            <person name="Sun C."/>
            <person name="Waterhouse R.M."/>
            <person name="Yan G."/>
            <person name="Tu Z.J."/>
            <person name="Fang X."/>
            <person name="James A.A."/>
        </authorList>
    </citation>
    <scope>NUCLEOTIDE SEQUENCE [LARGE SCALE GENOMIC DNA]</scope>
    <source>
        <strain evidence="13">Foshan</strain>
    </source>
</reference>
<feature type="compositionally biased region" description="Basic and acidic residues" evidence="10">
    <location>
        <begin position="119"/>
        <end position="129"/>
    </location>
</feature>
<proteinExistence type="inferred from homology"/>
<keyword evidence="8" id="KW-0131">Cell cycle</keyword>
<evidence type="ECO:0000256" key="3">
    <source>
        <dbReference type="ARBA" id="ARBA00009914"/>
    </source>
</evidence>
<dbReference type="PANTHER" id="PTHR16040:SF7">
    <property type="entry name" value="AUSTRALIN, ISOFORM A-RELATED"/>
    <property type="match status" value="1"/>
</dbReference>
<evidence type="ECO:0000256" key="6">
    <source>
        <dbReference type="ARBA" id="ARBA00022776"/>
    </source>
</evidence>
<dbReference type="InterPro" id="IPR046466">
    <property type="entry name" value="Borealin_C"/>
</dbReference>
<evidence type="ECO:0000256" key="7">
    <source>
        <dbReference type="ARBA" id="ARBA00023242"/>
    </source>
</evidence>
<keyword evidence="6" id="KW-0498">Mitosis</keyword>
<dbReference type="RefSeq" id="XP_062698235.1">
    <property type="nucleotide sequence ID" value="XM_062842251.1"/>
</dbReference>
<feature type="region of interest" description="Disordered" evidence="10">
    <location>
        <begin position="92"/>
        <end position="182"/>
    </location>
</feature>
<keyword evidence="5" id="KW-0132">Cell division</keyword>
<feature type="domain" description="Borealin C-terminal" evidence="11">
    <location>
        <begin position="205"/>
        <end position="323"/>
    </location>
</feature>
<protein>
    <recommendedName>
        <fullName evidence="11">Borealin C-terminal domain-containing protein</fullName>
    </recommendedName>
</protein>
<feature type="compositionally biased region" description="Low complexity" evidence="10">
    <location>
        <begin position="96"/>
        <end position="111"/>
    </location>
</feature>
<evidence type="ECO:0000313" key="12">
    <source>
        <dbReference type="EnsemblMetazoa" id="AALFPA23_005590.P7157"/>
    </source>
</evidence>
<evidence type="ECO:0000256" key="4">
    <source>
        <dbReference type="ARBA" id="ARBA00022454"/>
    </source>
</evidence>
<dbReference type="Proteomes" id="UP000069940">
    <property type="component" value="Unassembled WGS sequence"/>
</dbReference>
<feature type="compositionally biased region" description="Low complexity" evidence="10">
    <location>
        <begin position="169"/>
        <end position="182"/>
    </location>
</feature>
<keyword evidence="9" id="KW-0137">Centromere</keyword>
<evidence type="ECO:0000256" key="5">
    <source>
        <dbReference type="ARBA" id="ARBA00022618"/>
    </source>
</evidence>
<keyword evidence="4" id="KW-0158">Chromosome</keyword>
<organism evidence="12 13">
    <name type="scientific">Aedes albopictus</name>
    <name type="common">Asian tiger mosquito</name>
    <name type="synonym">Stegomyia albopicta</name>
    <dbReference type="NCBI Taxonomy" id="7160"/>
    <lineage>
        <taxon>Eukaryota</taxon>
        <taxon>Metazoa</taxon>
        <taxon>Ecdysozoa</taxon>
        <taxon>Arthropoda</taxon>
        <taxon>Hexapoda</taxon>
        <taxon>Insecta</taxon>
        <taxon>Pterygota</taxon>
        <taxon>Neoptera</taxon>
        <taxon>Endopterygota</taxon>
        <taxon>Diptera</taxon>
        <taxon>Nematocera</taxon>
        <taxon>Culicoidea</taxon>
        <taxon>Culicidae</taxon>
        <taxon>Culicinae</taxon>
        <taxon>Aedini</taxon>
        <taxon>Aedes</taxon>
        <taxon>Stegomyia</taxon>
    </lineage>
</organism>
<dbReference type="Pfam" id="PF10512">
    <property type="entry name" value="Borealin"/>
    <property type="match status" value="1"/>
</dbReference>
<comment type="subcellular location">
    <subcellularLocation>
        <location evidence="2">Chromosome</location>
        <location evidence="2">Centromere</location>
    </subcellularLocation>
    <subcellularLocation>
        <location evidence="1">Nucleus</location>
    </subcellularLocation>
</comment>
<accession>A0ABM1Y4C1</accession>
<dbReference type="InterPro" id="IPR018867">
    <property type="entry name" value="Cell_div_borealin"/>
</dbReference>
<reference evidence="12" key="2">
    <citation type="submission" date="2025-05" db="UniProtKB">
        <authorList>
            <consortium name="EnsemblMetazoa"/>
        </authorList>
    </citation>
    <scope>IDENTIFICATION</scope>
    <source>
        <strain evidence="12">Foshan</strain>
    </source>
</reference>
<evidence type="ECO:0000256" key="8">
    <source>
        <dbReference type="ARBA" id="ARBA00023306"/>
    </source>
</evidence>
<comment type="similarity">
    <text evidence="3">Belongs to the borealin family.</text>
</comment>
<evidence type="ECO:0000256" key="9">
    <source>
        <dbReference type="ARBA" id="ARBA00023328"/>
    </source>
</evidence>
<evidence type="ECO:0000256" key="2">
    <source>
        <dbReference type="ARBA" id="ARBA00004584"/>
    </source>
</evidence>
<dbReference type="EnsemblMetazoa" id="AALFPA23_005590.R7157">
    <property type="protein sequence ID" value="AALFPA23_005590.P7157"/>
    <property type="gene ID" value="AALFPA23_005590"/>
</dbReference>